<dbReference type="EMBL" id="CAKOGL010000005">
    <property type="protein sequence ID" value="CAH2086720.1"/>
    <property type="molecule type" value="Genomic_DNA"/>
</dbReference>
<keyword evidence="3" id="KW-1185">Reference proteome</keyword>
<sequence>MMTMDKKALIEIIKQYKESPCLWDQTHSLYANKEARNQAYNELLDSFKHYQKDASMETMKKKFENMRTACRREYKKVMAAKIKGHDYRPTLWYYDLLSFIHNDADYDDNPLDCTEGEQIDESCDYNNYEEYEEDATKPKRLKITEVFVQNQSNIDDTTLKYTNDSTASRINDDEAVAFGRTVGLQLKELDNYQKIIAEKLISDTIFLARLNKLTNNSKIEYK</sequence>
<dbReference type="PANTHER" id="PTHR21505:SF8">
    <property type="entry name" value="DPT-YFP REPRESSOR BY OVEREXPRESSION, ISOFORM D-RELATED"/>
    <property type="match status" value="1"/>
</dbReference>
<accession>A0AAU9TQ75</accession>
<dbReference type="SMART" id="SM00595">
    <property type="entry name" value="MADF"/>
    <property type="match status" value="1"/>
</dbReference>
<proteinExistence type="predicted"/>
<comment type="caution">
    <text evidence="2">The sequence shown here is derived from an EMBL/GenBank/DDBJ whole genome shotgun (WGS) entry which is preliminary data.</text>
</comment>
<name>A0AAU9TQ75_EUPED</name>
<evidence type="ECO:0000313" key="2">
    <source>
        <dbReference type="EMBL" id="CAH2086720.1"/>
    </source>
</evidence>
<evidence type="ECO:0000259" key="1">
    <source>
        <dbReference type="PROSITE" id="PS51029"/>
    </source>
</evidence>
<reference evidence="2" key="1">
    <citation type="submission" date="2022-03" db="EMBL/GenBank/DDBJ databases">
        <authorList>
            <person name="Tunstrom K."/>
        </authorList>
    </citation>
    <scope>NUCLEOTIDE SEQUENCE</scope>
</reference>
<dbReference type="AlphaFoldDB" id="A0AAU9TQ75"/>
<feature type="domain" description="MADF" evidence="1">
    <location>
        <begin position="11"/>
        <end position="105"/>
    </location>
</feature>
<evidence type="ECO:0000313" key="3">
    <source>
        <dbReference type="Proteomes" id="UP001153954"/>
    </source>
</evidence>
<dbReference type="InterPro" id="IPR006578">
    <property type="entry name" value="MADF-dom"/>
</dbReference>
<gene>
    <name evidence="2" type="ORF">EEDITHA_LOCUS3057</name>
</gene>
<dbReference type="Proteomes" id="UP001153954">
    <property type="component" value="Unassembled WGS sequence"/>
</dbReference>
<dbReference type="Pfam" id="PF10545">
    <property type="entry name" value="MADF_DNA_bdg"/>
    <property type="match status" value="1"/>
</dbReference>
<dbReference type="PROSITE" id="PS51029">
    <property type="entry name" value="MADF"/>
    <property type="match status" value="1"/>
</dbReference>
<protein>
    <recommendedName>
        <fullName evidence="1">MADF domain-containing protein</fullName>
    </recommendedName>
</protein>
<organism evidence="2 3">
    <name type="scientific">Euphydryas editha</name>
    <name type="common">Edith's checkerspot</name>
    <dbReference type="NCBI Taxonomy" id="104508"/>
    <lineage>
        <taxon>Eukaryota</taxon>
        <taxon>Metazoa</taxon>
        <taxon>Ecdysozoa</taxon>
        <taxon>Arthropoda</taxon>
        <taxon>Hexapoda</taxon>
        <taxon>Insecta</taxon>
        <taxon>Pterygota</taxon>
        <taxon>Neoptera</taxon>
        <taxon>Endopterygota</taxon>
        <taxon>Lepidoptera</taxon>
        <taxon>Glossata</taxon>
        <taxon>Ditrysia</taxon>
        <taxon>Papilionoidea</taxon>
        <taxon>Nymphalidae</taxon>
        <taxon>Nymphalinae</taxon>
        <taxon>Euphydryas</taxon>
    </lineage>
</organism>
<dbReference type="PANTHER" id="PTHR21505">
    <property type="entry name" value="MADF DOMAIN-CONTAINING PROTEIN-RELATED"/>
    <property type="match status" value="1"/>
</dbReference>